<evidence type="ECO:0000259" key="1">
    <source>
        <dbReference type="Pfam" id="PF04773"/>
    </source>
</evidence>
<dbReference type="InterPro" id="IPR006860">
    <property type="entry name" value="FecR"/>
</dbReference>
<dbReference type="GO" id="GO:0016989">
    <property type="term" value="F:sigma factor antagonist activity"/>
    <property type="evidence" value="ECO:0007669"/>
    <property type="project" value="TreeGrafter"/>
</dbReference>
<dbReference type="Proteomes" id="UP000320300">
    <property type="component" value="Unassembled WGS sequence"/>
</dbReference>
<evidence type="ECO:0000313" key="4">
    <source>
        <dbReference type="Proteomes" id="UP000320300"/>
    </source>
</evidence>
<accession>A0A521CBB1</accession>
<feature type="domain" description="FecR protein" evidence="1">
    <location>
        <begin position="129"/>
        <end position="211"/>
    </location>
</feature>
<dbReference type="Gene3D" id="2.60.120.1440">
    <property type="match status" value="1"/>
</dbReference>
<sequence length="330" mass="37272">MQNKDFDALIEKYLNDELSIDEKSNVESWIRHITDHSAAEQLSAQEQTERGERIFKALGKRIGTPGEAIVRPLHPKRKIVFQRPGLLAKIAASLLICCSLIFCFRTRLFEALNIHQYASVSNSGSDITKTILSDGSIVWLKGDSELTYPLKFKGNLRNVNLEGEALFEIAKDPAHPFEIHCAGLKTRVLGTSFNIKHTSHKIEVNVLTGRVFLSSAKSAPLILHPYQKAVYLEQKKIIVKQAEPVIEVASLTRGTEYMMQFNDARVSDVLHRIENKFEVQITLTDKRIINNRVTADFTDQSLLNTISMMSDVFNLDFRIDGQSVTLEDKS</sequence>
<dbReference type="InterPro" id="IPR032508">
    <property type="entry name" value="FecR_C"/>
</dbReference>
<proteinExistence type="predicted"/>
<evidence type="ECO:0000259" key="2">
    <source>
        <dbReference type="Pfam" id="PF16344"/>
    </source>
</evidence>
<keyword evidence="4" id="KW-1185">Reference proteome</keyword>
<feature type="domain" description="Protein FecR C-terminal" evidence="2">
    <location>
        <begin position="259"/>
        <end position="325"/>
    </location>
</feature>
<dbReference type="Pfam" id="PF16344">
    <property type="entry name" value="FecR_C"/>
    <property type="match status" value="1"/>
</dbReference>
<evidence type="ECO:0000313" key="3">
    <source>
        <dbReference type="EMBL" id="SMO56706.1"/>
    </source>
</evidence>
<dbReference type="OrthoDB" id="645173at2"/>
<dbReference type="PIRSF" id="PIRSF018266">
    <property type="entry name" value="FecR"/>
    <property type="match status" value="1"/>
</dbReference>
<dbReference type="PANTHER" id="PTHR30273">
    <property type="entry name" value="PERIPLASMIC SIGNAL SENSOR AND SIGMA FACTOR ACTIVATOR FECR-RELATED"/>
    <property type="match status" value="1"/>
</dbReference>
<dbReference type="RefSeq" id="WP_142527575.1">
    <property type="nucleotide sequence ID" value="NZ_CBCSJO010000004.1"/>
</dbReference>
<gene>
    <name evidence="3" type="ORF">SAMN06265348_103403</name>
</gene>
<name>A0A521CBB1_9SPHI</name>
<dbReference type="EMBL" id="FXTN01000003">
    <property type="protein sequence ID" value="SMO56706.1"/>
    <property type="molecule type" value="Genomic_DNA"/>
</dbReference>
<dbReference type="AlphaFoldDB" id="A0A521CBB1"/>
<dbReference type="Gene3D" id="3.55.50.30">
    <property type="match status" value="1"/>
</dbReference>
<protein>
    <submittedName>
        <fullName evidence="3">FecR family protein</fullName>
    </submittedName>
</protein>
<dbReference type="PANTHER" id="PTHR30273:SF2">
    <property type="entry name" value="PROTEIN FECR"/>
    <property type="match status" value="1"/>
</dbReference>
<dbReference type="InterPro" id="IPR012373">
    <property type="entry name" value="Ferrdict_sens_TM"/>
</dbReference>
<dbReference type="Pfam" id="PF04773">
    <property type="entry name" value="FecR"/>
    <property type="match status" value="1"/>
</dbReference>
<reference evidence="3 4" key="1">
    <citation type="submission" date="2017-05" db="EMBL/GenBank/DDBJ databases">
        <authorList>
            <person name="Varghese N."/>
            <person name="Submissions S."/>
        </authorList>
    </citation>
    <scope>NUCLEOTIDE SEQUENCE [LARGE SCALE GENOMIC DNA]</scope>
    <source>
        <strain evidence="3 4">DSM 19036</strain>
    </source>
</reference>
<organism evidence="3 4">
    <name type="scientific">Pedobacter westerhofensis</name>
    <dbReference type="NCBI Taxonomy" id="425512"/>
    <lineage>
        <taxon>Bacteria</taxon>
        <taxon>Pseudomonadati</taxon>
        <taxon>Bacteroidota</taxon>
        <taxon>Sphingobacteriia</taxon>
        <taxon>Sphingobacteriales</taxon>
        <taxon>Sphingobacteriaceae</taxon>
        <taxon>Pedobacter</taxon>
    </lineage>
</organism>